<dbReference type="Gene3D" id="1.20.1250.20">
    <property type="entry name" value="MFS general substrate transporter like domains"/>
    <property type="match status" value="1"/>
</dbReference>
<feature type="transmembrane region" description="Helical" evidence="5">
    <location>
        <begin position="194"/>
        <end position="219"/>
    </location>
</feature>
<feature type="transmembrane region" description="Helical" evidence="5">
    <location>
        <begin position="133"/>
        <end position="151"/>
    </location>
</feature>
<evidence type="ECO:0000256" key="3">
    <source>
        <dbReference type="ARBA" id="ARBA00022989"/>
    </source>
</evidence>
<evidence type="ECO:0000256" key="6">
    <source>
        <dbReference type="SAM" id="SignalP"/>
    </source>
</evidence>
<feature type="transmembrane region" description="Helical" evidence="5">
    <location>
        <begin position="275"/>
        <end position="297"/>
    </location>
</feature>
<dbReference type="RefSeq" id="XP_040635826.1">
    <property type="nucleotide sequence ID" value="XM_040786617.1"/>
</dbReference>
<dbReference type="GO" id="GO:0005886">
    <property type="term" value="C:plasma membrane"/>
    <property type="evidence" value="ECO:0007669"/>
    <property type="project" value="TreeGrafter"/>
</dbReference>
<protein>
    <submittedName>
        <fullName evidence="8">MFS general substrate transporter</fullName>
    </submittedName>
</protein>
<comment type="subcellular location">
    <subcellularLocation>
        <location evidence="1">Membrane</location>
        <topology evidence="1">Multi-pass membrane protein</topology>
    </subcellularLocation>
</comment>
<gene>
    <name evidence="8" type="ORF">EURHEDRAFT_517955</name>
</gene>
<keyword evidence="4 5" id="KW-0472">Membrane</keyword>
<accession>A0A017S544</accession>
<feature type="domain" description="Major facilitator superfamily (MFS) profile" evidence="7">
    <location>
        <begin position="67"/>
        <end position="486"/>
    </location>
</feature>
<name>A0A017S544_ASPRC</name>
<feature type="transmembrane region" description="Helical" evidence="5">
    <location>
        <begin position="101"/>
        <end position="121"/>
    </location>
</feature>
<dbReference type="HOGENOM" id="CLU_008455_11_6_1"/>
<reference evidence="9" key="1">
    <citation type="journal article" date="2014" name="Nat. Commun.">
        <title>Genomic adaptations of the halophilic Dead Sea filamentous fungus Eurotium rubrum.</title>
        <authorList>
            <person name="Kis-Papo T."/>
            <person name="Weig A.R."/>
            <person name="Riley R."/>
            <person name="Persoh D."/>
            <person name="Salamov A."/>
            <person name="Sun H."/>
            <person name="Lipzen A."/>
            <person name="Wasser S.P."/>
            <person name="Rambold G."/>
            <person name="Grigoriev I.V."/>
            <person name="Nevo E."/>
        </authorList>
    </citation>
    <scope>NUCLEOTIDE SEQUENCE [LARGE SCALE GENOMIC DNA]</scope>
    <source>
        <strain evidence="9">CBS 135680</strain>
    </source>
</reference>
<dbReference type="InterPro" id="IPR036259">
    <property type="entry name" value="MFS_trans_sf"/>
</dbReference>
<organism evidence="8 9">
    <name type="scientific">Aspergillus ruber (strain CBS 135680)</name>
    <dbReference type="NCBI Taxonomy" id="1388766"/>
    <lineage>
        <taxon>Eukaryota</taxon>
        <taxon>Fungi</taxon>
        <taxon>Dikarya</taxon>
        <taxon>Ascomycota</taxon>
        <taxon>Pezizomycotina</taxon>
        <taxon>Eurotiomycetes</taxon>
        <taxon>Eurotiomycetidae</taxon>
        <taxon>Eurotiales</taxon>
        <taxon>Aspergillaceae</taxon>
        <taxon>Aspergillus</taxon>
        <taxon>Aspergillus subgen. Aspergillus</taxon>
    </lineage>
</organism>
<proteinExistence type="predicted"/>
<dbReference type="PANTHER" id="PTHR23502">
    <property type="entry name" value="MAJOR FACILITATOR SUPERFAMILY"/>
    <property type="match status" value="1"/>
</dbReference>
<feature type="transmembrane region" description="Helical" evidence="5">
    <location>
        <begin position="348"/>
        <end position="369"/>
    </location>
</feature>
<dbReference type="InterPro" id="IPR020846">
    <property type="entry name" value="MFS_dom"/>
</dbReference>
<sequence>MRAFLKVLCPSVPSSLLFVAFFLPLPDLFTRECIRCQSTHQTEFEVSWTKNDPQNPQNWSLPYKFYVVFAMRYGETVISLSSTSYSVSIPGLQDDFHITKITGLLGITTYLLGLAVGSVFLAPLSETLGRRPVYLMSAGLFTIFVLPCALARNIETILISRFVACFFGSALMSNSPGSVNDIVRENHRALAFGFWSIGPINGPVLGPIIGGFVFEYLGWRWTNWLIMMRGDLALVSVGSVEETYAPETGNPKWWSPHDTHLPFLSFSKTNISRPFIMLLMEPICIFWDWYVAIVYGILYPCFTPGIGGLAYLGIGCGTLTIITLEPLLRRWINTHPKDPSTGKIPPEAMVRVTCVGAILLAVREVWFAWKSTPNVHWIVPILAGIPFGAGNAAVFIYSNNYLAHSYGVYSASALAENTVFRSIMGAVLPLAGPAIYERLGLEWASFLLGMIEAVCILIPFMFLFYGNRIRERSSMIRKMQDIDRWQ</sequence>
<evidence type="ECO:0000256" key="2">
    <source>
        <dbReference type="ARBA" id="ARBA00022692"/>
    </source>
</evidence>
<dbReference type="PANTHER" id="PTHR23502:SF145">
    <property type="entry name" value="MULTIDRUG TRANSPORTER, PUTATIVE-RELATED"/>
    <property type="match status" value="1"/>
</dbReference>
<keyword evidence="9" id="KW-1185">Reference proteome</keyword>
<dbReference type="EMBL" id="KK088439">
    <property type="protein sequence ID" value="EYE92138.1"/>
    <property type="molecule type" value="Genomic_DNA"/>
</dbReference>
<keyword evidence="6" id="KW-0732">Signal</keyword>
<dbReference type="STRING" id="1388766.A0A017S544"/>
<dbReference type="Pfam" id="PF07690">
    <property type="entry name" value="MFS_1"/>
    <property type="match status" value="1"/>
</dbReference>
<evidence type="ECO:0000256" key="4">
    <source>
        <dbReference type="ARBA" id="ARBA00023136"/>
    </source>
</evidence>
<dbReference type="OrthoDB" id="3365399at2759"/>
<dbReference type="AlphaFoldDB" id="A0A017S544"/>
<feature type="transmembrane region" description="Helical" evidence="5">
    <location>
        <begin position="375"/>
        <end position="397"/>
    </location>
</feature>
<evidence type="ECO:0000256" key="5">
    <source>
        <dbReference type="SAM" id="Phobius"/>
    </source>
</evidence>
<dbReference type="PROSITE" id="PS50850">
    <property type="entry name" value="MFS"/>
    <property type="match status" value="1"/>
</dbReference>
<evidence type="ECO:0000313" key="9">
    <source>
        <dbReference type="Proteomes" id="UP000019804"/>
    </source>
</evidence>
<dbReference type="GeneID" id="63701741"/>
<feature type="chain" id="PRO_5001495695" evidence="6">
    <location>
        <begin position="31"/>
        <end position="486"/>
    </location>
</feature>
<evidence type="ECO:0000259" key="7">
    <source>
        <dbReference type="PROSITE" id="PS50850"/>
    </source>
</evidence>
<feature type="transmembrane region" description="Helical" evidence="5">
    <location>
        <begin position="158"/>
        <end position="174"/>
    </location>
</feature>
<feature type="signal peptide" evidence="6">
    <location>
        <begin position="1"/>
        <end position="30"/>
    </location>
</feature>
<feature type="transmembrane region" description="Helical" evidence="5">
    <location>
        <begin position="309"/>
        <end position="328"/>
    </location>
</feature>
<feature type="transmembrane region" description="Helical" evidence="5">
    <location>
        <begin position="442"/>
        <end position="465"/>
    </location>
</feature>
<evidence type="ECO:0000313" key="8">
    <source>
        <dbReference type="EMBL" id="EYE92138.1"/>
    </source>
</evidence>
<keyword evidence="2 5" id="KW-0812">Transmembrane</keyword>
<dbReference type="SUPFAM" id="SSF103473">
    <property type="entry name" value="MFS general substrate transporter"/>
    <property type="match status" value="1"/>
</dbReference>
<dbReference type="Proteomes" id="UP000019804">
    <property type="component" value="Unassembled WGS sequence"/>
</dbReference>
<evidence type="ECO:0000256" key="1">
    <source>
        <dbReference type="ARBA" id="ARBA00004141"/>
    </source>
</evidence>
<dbReference type="InterPro" id="IPR011701">
    <property type="entry name" value="MFS"/>
</dbReference>
<keyword evidence="3 5" id="KW-1133">Transmembrane helix</keyword>
<dbReference type="GO" id="GO:0022857">
    <property type="term" value="F:transmembrane transporter activity"/>
    <property type="evidence" value="ECO:0007669"/>
    <property type="project" value="InterPro"/>
</dbReference>